<dbReference type="PANTHER" id="PTHR30474:SF2">
    <property type="entry name" value="PEPTIDOGLYCAN GLYCOSYLTRANSFERASE FTSW-RELATED"/>
    <property type="match status" value="1"/>
</dbReference>
<dbReference type="GO" id="GO:0051301">
    <property type="term" value="P:cell division"/>
    <property type="evidence" value="ECO:0007669"/>
    <property type="project" value="InterPro"/>
</dbReference>
<dbReference type="EC" id="2.4.99.28" evidence="14"/>
<feature type="transmembrane region" description="Helical" evidence="16">
    <location>
        <begin position="244"/>
        <end position="269"/>
    </location>
</feature>
<dbReference type="GO" id="GO:0008360">
    <property type="term" value="P:regulation of cell shape"/>
    <property type="evidence" value="ECO:0007669"/>
    <property type="project" value="UniProtKB-KW"/>
</dbReference>
<feature type="transmembrane region" description="Helical" evidence="16">
    <location>
        <begin position="128"/>
        <end position="146"/>
    </location>
</feature>
<sequence length="310" mass="33798">LWLGVGLVLMVFTSVINYKIWEKWAVIIFFFSLFSLVAVLIPGIGVSLLGARRWINIFGVSFQPSEFAKLALAIYLAKVAAKGKRLSAFFLPLIVVSIITMLQPDLGTTIIIVAIAMIQIFISGINLLYMFGAVIFLGISAMVLILTSDYRRDRLFTYLEQTTDPLGKGYHIRQILYALGSGGFLGVGLGQSMQKHLFLPETATDSIFAVIAEEIGFLGASFFIFLFVFLIFRIIKISKGAPDVFGKVLAMGISGWFGAQIILNVSSMVALVPLTGIPLPFISYGGSAIVSNLIAIGVLLNISKKSHEKD</sequence>
<dbReference type="GO" id="GO:0008955">
    <property type="term" value="F:peptidoglycan glycosyltransferase activity"/>
    <property type="evidence" value="ECO:0007669"/>
    <property type="project" value="UniProtKB-EC"/>
</dbReference>
<comment type="similarity">
    <text evidence="11">Belongs to the SEDS family. FtsW subfamily.</text>
</comment>
<dbReference type="Pfam" id="PF01098">
    <property type="entry name" value="FTSW_RODA_SPOVE"/>
    <property type="match status" value="1"/>
</dbReference>
<gene>
    <name evidence="17" type="ORF">A2685_00035</name>
</gene>
<feature type="transmembrane region" description="Helical" evidence="16">
    <location>
        <begin position="206"/>
        <end position="232"/>
    </location>
</feature>
<dbReference type="Proteomes" id="UP000178446">
    <property type="component" value="Unassembled WGS sequence"/>
</dbReference>
<comment type="subcellular location">
    <subcellularLocation>
        <location evidence="1">Membrane</location>
        <topology evidence="1">Multi-pass membrane protein</topology>
    </subcellularLocation>
</comment>
<evidence type="ECO:0000256" key="2">
    <source>
        <dbReference type="ARBA" id="ARBA00022676"/>
    </source>
</evidence>
<keyword evidence="2" id="KW-0328">Glycosyltransferase</keyword>
<dbReference type="GO" id="GO:0032153">
    <property type="term" value="C:cell division site"/>
    <property type="evidence" value="ECO:0007669"/>
    <property type="project" value="TreeGrafter"/>
</dbReference>
<evidence type="ECO:0000256" key="8">
    <source>
        <dbReference type="ARBA" id="ARBA00023136"/>
    </source>
</evidence>
<feature type="transmembrane region" description="Helical" evidence="16">
    <location>
        <begin position="175"/>
        <end position="194"/>
    </location>
</feature>
<keyword evidence="3" id="KW-0808">Transferase</keyword>
<evidence type="ECO:0000256" key="7">
    <source>
        <dbReference type="ARBA" id="ARBA00022989"/>
    </source>
</evidence>
<dbReference type="GO" id="GO:0009252">
    <property type="term" value="P:peptidoglycan biosynthetic process"/>
    <property type="evidence" value="ECO:0007669"/>
    <property type="project" value="UniProtKB-KW"/>
</dbReference>
<organism evidence="17 18">
    <name type="scientific">Candidatus Woesebacteria bacterium RIFCSPHIGHO2_01_FULL_37_10</name>
    <dbReference type="NCBI Taxonomy" id="1802489"/>
    <lineage>
        <taxon>Bacteria</taxon>
        <taxon>Candidatus Woeseibacteriota</taxon>
    </lineage>
</organism>
<evidence type="ECO:0000256" key="3">
    <source>
        <dbReference type="ARBA" id="ARBA00022679"/>
    </source>
</evidence>
<accession>A0A1F7XSJ2</accession>
<dbReference type="PANTHER" id="PTHR30474">
    <property type="entry name" value="CELL CYCLE PROTEIN"/>
    <property type="match status" value="1"/>
</dbReference>
<keyword evidence="5" id="KW-0133">Cell shape</keyword>
<comment type="caution">
    <text evidence="17">The sequence shown here is derived from an EMBL/GenBank/DDBJ whole genome shotgun (WGS) entry which is preliminary data.</text>
</comment>
<evidence type="ECO:0000256" key="9">
    <source>
        <dbReference type="ARBA" id="ARBA00032370"/>
    </source>
</evidence>
<keyword evidence="4 16" id="KW-0812">Transmembrane</keyword>
<evidence type="ECO:0000256" key="4">
    <source>
        <dbReference type="ARBA" id="ARBA00022692"/>
    </source>
</evidence>
<dbReference type="EMBL" id="MGGB01000062">
    <property type="protein sequence ID" value="OGM17970.1"/>
    <property type="molecule type" value="Genomic_DNA"/>
</dbReference>
<proteinExistence type="inferred from homology"/>
<dbReference type="GO" id="GO:0005886">
    <property type="term" value="C:plasma membrane"/>
    <property type="evidence" value="ECO:0007669"/>
    <property type="project" value="TreeGrafter"/>
</dbReference>
<evidence type="ECO:0000256" key="13">
    <source>
        <dbReference type="ARBA" id="ARBA00041418"/>
    </source>
</evidence>
<evidence type="ECO:0000256" key="6">
    <source>
        <dbReference type="ARBA" id="ARBA00022984"/>
    </source>
</evidence>
<evidence type="ECO:0000256" key="1">
    <source>
        <dbReference type="ARBA" id="ARBA00004141"/>
    </source>
</evidence>
<feature type="transmembrane region" description="Helical" evidence="16">
    <location>
        <begin position="89"/>
        <end position="122"/>
    </location>
</feature>
<feature type="transmembrane region" description="Helical" evidence="16">
    <location>
        <begin position="24"/>
        <end position="48"/>
    </location>
</feature>
<evidence type="ECO:0000256" key="5">
    <source>
        <dbReference type="ARBA" id="ARBA00022960"/>
    </source>
</evidence>
<keyword evidence="8 16" id="KW-0472">Membrane</keyword>
<evidence type="ECO:0000313" key="17">
    <source>
        <dbReference type="EMBL" id="OGM17970.1"/>
    </source>
</evidence>
<evidence type="ECO:0000256" key="10">
    <source>
        <dbReference type="ARBA" id="ARBA00033270"/>
    </source>
</evidence>
<evidence type="ECO:0000256" key="14">
    <source>
        <dbReference type="ARBA" id="ARBA00044770"/>
    </source>
</evidence>
<evidence type="ECO:0000313" key="18">
    <source>
        <dbReference type="Proteomes" id="UP000178446"/>
    </source>
</evidence>
<evidence type="ECO:0000256" key="11">
    <source>
        <dbReference type="ARBA" id="ARBA00038053"/>
    </source>
</evidence>
<dbReference type="AlphaFoldDB" id="A0A1F7XSJ2"/>
<keyword evidence="6" id="KW-0573">Peptidoglycan synthesis</keyword>
<keyword evidence="7 16" id="KW-1133">Transmembrane helix</keyword>
<dbReference type="GO" id="GO:0015648">
    <property type="term" value="F:lipid-linked peptidoglycan transporter activity"/>
    <property type="evidence" value="ECO:0007669"/>
    <property type="project" value="TreeGrafter"/>
</dbReference>
<feature type="non-terminal residue" evidence="17">
    <location>
        <position position="1"/>
    </location>
</feature>
<evidence type="ECO:0000256" key="15">
    <source>
        <dbReference type="ARBA" id="ARBA00049902"/>
    </source>
</evidence>
<evidence type="ECO:0000256" key="12">
    <source>
        <dbReference type="ARBA" id="ARBA00041185"/>
    </source>
</evidence>
<feature type="transmembrane region" description="Helical" evidence="16">
    <location>
        <begin position="281"/>
        <end position="302"/>
    </location>
</feature>
<dbReference type="InterPro" id="IPR001182">
    <property type="entry name" value="FtsW/RodA"/>
</dbReference>
<comment type="catalytic activity">
    <reaction evidence="15">
        <text>[GlcNAc-(1-&gt;4)-Mur2Ac(oyl-L-Ala-gamma-D-Glu-L-Lys-D-Ala-D-Ala)](n)-di-trans,octa-cis-undecaprenyl diphosphate + beta-D-GlcNAc-(1-&gt;4)-Mur2Ac(oyl-L-Ala-gamma-D-Glu-L-Lys-D-Ala-D-Ala)-di-trans,octa-cis-undecaprenyl diphosphate = [GlcNAc-(1-&gt;4)-Mur2Ac(oyl-L-Ala-gamma-D-Glu-L-Lys-D-Ala-D-Ala)](n+1)-di-trans,octa-cis-undecaprenyl diphosphate + di-trans,octa-cis-undecaprenyl diphosphate + H(+)</text>
        <dbReference type="Rhea" id="RHEA:23708"/>
        <dbReference type="Rhea" id="RHEA-COMP:9602"/>
        <dbReference type="Rhea" id="RHEA-COMP:9603"/>
        <dbReference type="ChEBI" id="CHEBI:15378"/>
        <dbReference type="ChEBI" id="CHEBI:58405"/>
        <dbReference type="ChEBI" id="CHEBI:60033"/>
        <dbReference type="ChEBI" id="CHEBI:78435"/>
        <dbReference type="EC" id="2.4.99.28"/>
    </reaction>
</comment>
<protein>
    <recommendedName>
        <fullName evidence="12">Probable peptidoglycan glycosyltransferase FtsW</fullName>
        <ecNumber evidence="14">2.4.99.28</ecNumber>
    </recommendedName>
    <alternativeName>
        <fullName evidence="13">Cell division protein FtsW</fullName>
    </alternativeName>
    <alternativeName>
        <fullName evidence="10">Cell wall polymerase</fullName>
    </alternativeName>
    <alternativeName>
        <fullName evidence="9">Peptidoglycan polymerase</fullName>
    </alternativeName>
</protein>
<reference evidence="17 18" key="1">
    <citation type="journal article" date="2016" name="Nat. Commun.">
        <title>Thousands of microbial genomes shed light on interconnected biogeochemical processes in an aquifer system.</title>
        <authorList>
            <person name="Anantharaman K."/>
            <person name="Brown C.T."/>
            <person name="Hug L.A."/>
            <person name="Sharon I."/>
            <person name="Castelle C.J."/>
            <person name="Probst A.J."/>
            <person name="Thomas B.C."/>
            <person name="Singh A."/>
            <person name="Wilkins M.J."/>
            <person name="Karaoz U."/>
            <person name="Brodie E.L."/>
            <person name="Williams K.H."/>
            <person name="Hubbard S.S."/>
            <person name="Banfield J.F."/>
        </authorList>
    </citation>
    <scope>NUCLEOTIDE SEQUENCE [LARGE SCALE GENOMIC DNA]</scope>
</reference>
<evidence type="ECO:0000256" key="16">
    <source>
        <dbReference type="SAM" id="Phobius"/>
    </source>
</evidence>
<name>A0A1F7XSJ2_9BACT</name>